<dbReference type="PANTHER" id="PTHR43283">
    <property type="entry name" value="BETA-LACTAMASE-RELATED"/>
    <property type="match status" value="1"/>
</dbReference>
<keyword evidence="3" id="KW-1185">Reference proteome</keyword>
<dbReference type="InterPro" id="IPR012338">
    <property type="entry name" value="Beta-lactam/transpept-like"/>
</dbReference>
<evidence type="ECO:0000313" key="3">
    <source>
        <dbReference type="Proteomes" id="UP000190080"/>
    </source>
</evidence>
<comment type="caution">
    <text evidence="2">The sequence shown here is derived from an EMBL/GenBank/DDBJ whole genome shotgun (WGS) entry which is preliminary data.</text>
</comment>
<dbReference type="EMBL" id="MZGV01000069">
    <property type="protein sequence ID" value="OPJ57905.1"/>
    <property type="molecule type" value="Genomic_DNA"/>
</dbReference>
<organism evidence="2 3">
    <name type="scientific">Clostridium oryzae</name>
    <dbReference type="NCBI Taxonomy" id="1450648"/>
    <lineage>
        <taxon>Bacteria</taxon>
        <taxon>Bacillati</taxon>
        <taxon>Bacillota</taxon>
        <taxon>Clostridia</taxon>
        <taxon>Eubacteriales</taxon>
        <taxon>Clostridiaceae</taxon>
        <taxon>Clostridium</taxon>
    </lineage>
</organism>
<dbReference type="PANTHER" id="PTHR43283:SF3">
    <property type="entry name" value="BETA-LACTAMASE FAMILY PROTEIN (AFU_ORTHOLOGUE AFUA_5G07500)"/>
    <property type="match status" value="1"/>
</dbReference>
<feature type="domain" description="Beta-lactamase-related" evidence="1">
    <location>
        <begin position="20"/>
        <end position="368"/>
    </location>
</feature>
<name>A0A1V4IE24_9CLOT</name>
<dbReference type="InterPro" id="IPR050789">
    <property type="entry name" value="Diverse_Enzym_Activities"/>
</dbReference>
<dbReference type="EC" id="3.1.1.-" evidence="2"/>
<keyword evidence="2" id="KW-0378">Hydrolase</keyword>
<evidence type="ECO:0000259" key="1">
    <source>
        <dbReference type="Pfam" id="PF00144"/>
    </source>
</evidence>
<dbReference type="RefSeq" id="WP_079427563.1">
    <property type="nucleotide sequence ID" value="NZ_MZGV01000069.1"/>
</dbReference>
<gene>
    <name evidence="2" type="primary">estB_1</name>
    <name evidence="2" type="ORF">CLORY_38680</name>
</gene>
<dbReference type="GO" id="GO:0016787">
    <property type="term" value="F:hydrolase activity"/>
    <property type="evidence" value="ECO:0007669"/>
    <property type="project" value="UniProtKB-KW"/>
</dbReference>
<proteinExistence type="predicted"/>
<protein>
    <submittedName>
        <fullName evidence="2">Esterase EstB</fullName>
        <ecNumber evidence="2">3.1.1.-</ecNumber>
    </submittedName>
</protein>
<reference evidence="2 3" key="1">
    <citation type="submission" date="2017-03" db="EMBL/GenBank/DDBJ databases">
        <title>Genome sequence of Clostridium oryzae DSM 28571.</title>
        <authorList>
            <person name="Poehlein A."/>
            <person name="Daniel R."/>
        </authorList>
    </citation>
    <scope>NUCLEOTIDE SEQUENCE [LARGE SCALE GENOMIC DNA]</scope>
    <source>
        <strain evidence="2 3">DSM 28571</strain>
    </source>
</reference>
<dbReference type="OrthoDB" id="9797709at2"/>
<sequence length="386" mass="43491">MGSFKSLDELLKSFCEDGPAGASCIVNQDGNTLYEGYFGYADLENRMAIDEDTIFRIFSMTKVITCTAALMLYERGKFLLTDPIEEYLPEFKNPKVYRYSPRGELFVSPASRPLTIKDFFNMTTGLTYEGDIIPTAKDIAKIREEMDAEGKYSIRDFVKRIAEVPLSFDPGTHWQYSLNHDVLGAFIEVLSGKSFGEFLEEEIFKPLGMKNTSFRIPEEKKDRLSVLYGKNEQGKLMPITDMDAFYQEDAILESGGAGLLSTLGDYSKFAQMLAFGGEYEGARILGRKTIELMSTNHLNDELLKDFRSTPYQAGYGYGLGVRVMIDRADGGCNGSIGEFGWCGMAGTWMMVDPKEKLSAVYMHQLFPNMEWYCHPRVRAAIYGALK</sequence>
<dbReference type="Proteomes" id="UP000190080">
    <property type="component" value="Unassembled WGS sequence"/>
</dbReference>
<dbReference type="InterPro" id="IPR001466">
    <property type="entry name" value="Beta-lactam-related"/>
</dbReference>
<dbReference type="Pfam" id="PF00144">
    <property type="entry name" value="Beta-lactamase"/>
    <property type="match status" value="1"/>
</dbReference>
<dbReference type="STRING" id="1450648.CLORY_38680"/>
<evidence type="ECO:0000313" key="2">
    <source>
        <dbReference type="EMBL" id="OPJ57905.1"/>
    </source>
</evidence>
<dbReference type="SUPFAM" id="SSF56601">
    <property type="entry name" value="beta-lactamase/transpeptidase-like"/>
    <property type="match status" value="1"/>
</dbReference>
<accession>A0A1V4IE24</accession>
<dbReference type="AlphaFoldDB" id="A0A1V4IE24"/>
<dbReference type="Gene3D" id="3.40.710.10">
    <property type="entry name" value="DD-peptidase/beta-lactamase superfamily"/>
    <property type="match status" value="1"/>
</dbReference>